<name>A0A318TYR0_9BACL</name>
<dbReference type="PROSITE" id="PS51257">
    <property type="entry name" value="PROKAR_LIPOPROTEIN"/>
    <property type="match status" value="1"/>
</dbReference>
<dbReference type="EMBL" id="QJTJ01000005">
    <property type="protein sequence ID" value="PYF07235.1"/>
    <property type="molecule type" value="Genomic_DNA"/>
</dbReference>
<evidence type="ECO:0000313" key="2">
    <source>
        <dbReference type="Proteomes" id="UP000247416"/>
    </source>
</evidence>
<evidence type="ECO:0000313" key="1">
    <source>
        <dbReference type="EMBL" id="PYF07235.1"/>
    </source>
</evidence>
<accession>A0A318TYR0</accession>
<dbReference type="AlphaFoldDB" id="A0A318TYR0"/>
<reference evidence="1 2" key="1">
    <citation type="submission" date="2018-06" db="EMBL/GenBank/DDBJ databases">
        <title>Genomic Encyclopedia of Archaeal and Bacterial Type Strains, Phase II (KMG-II): from individual species to whole genera.</title>
        <authorList>
            <person name="Goeker M."/>
        </authorList>
    </citation>
    <scope>NUCLEOTIDE SEQUENCE [LARGE SCALE GENOMIC DNA]</scope>
    <source>
        <strain evidence="1 2">KACC 16626</strain>
    </source>
</reference>
<gene>
    <name evidence="1" type="ORF">BJ095_10525</name>
</gene>
<proteinExistence type="predicted"/>
<evidence type="ECO:0008006" key="3">
    <source>
        <dbReference type="Google" id="ProtNLM"/>
    </source>
</evidence>
<dbReference type="OrthoDB" id="1797983at2"/>
<organism evidence="1 2">
    <name type="scientific">Ureibacillus chungkukjangi</name>
    <dbReference type="NCBI Taxonomy" id="1202712"/>
    <lineage>
        <taxon>Bacteria</taxon>
        <taxon>Bacillati</taxon>
        <taxon>Bacillota</taxon>
        <taxon>Bacilli</taxon>
        <taxon>Bacillales</taxon>
        <taxon>Caryophanaceae</taxon>
        <taxon>Ureibacillus</taxon>
    </lineage>
</organism>
<sequence length="159" mass="18080">MYKLLTVVSLLFLIAGCSYDSSEEQVKKGSKKLLPPVVQLELEDTVYNMEQGDYCWRDEESAECLSLPTPIEILEYEKALPIKKKATVTLLTKRRPTEQTLTISDVESNQIEEISLTKNHKFKAPATKGVYIINYYAIWEKNDSGTSGDSSYVFKIEVK</sequence>
<comment type="caution">
    <text evidence="1">The sequence shown here is derived from an EMBL/GenBank/DDBJ whole genome shotgun (WGS) entry which is preliminary data.</text>
</comment>
<dbReference type="RefSeq" id="WP_107933190.1">
    <property type="nucleotide sequence ID" value="NZ_CP085009.1"/>
</dbReference>
<protein>
    <recommendedName>
        <fullName evidence="3">Lipoprotein</fullName>
    </recommendedName>
</protein>
<keyword evidence="2" id="KW-1185">Reference proteome</keyword>
<dbReference type="Proteomes" id="UP000247416">
    <property type="component" value="Unassembled WGS sequence"/>
</dbReference>